<dbReference type="InterPro" id="IPR016152">
    <property type="entry name" value="PTrfase/Anion_transptr"/>
</dbReference>
<dbReference type="RefSeq" id="WP_046328918.1">
    <property type="nucleotide sequence ID" value="NZ_CP011280.1"/>
</dbReference>
<evidence type="ECO:0000256" key="1">
    <source>
        <dbReference type="ARBA" id="ARBA00022679"/>
    </source>
</evidence>
<dbReference type="SUPFAM" id="SSF63520">
    <property type="entry name" value="PTS-regulatory domain, PRD"/>
    <property type="match status" value="1"/>
</dbReference>
<dbReference type="GO" id="GO:0006355">
    <property type="term" value="P:regulation of DNA-templated transcription"/>
    <property type="evidence" value="ECO:0007669"/>
    <property type="project" value="InterPro"/>
</dbReference>
<dbReference type="GO" id="GO:0009401">
    <property type="term" value="P:phosphoenolpyruvate-dependent sugar phosphotransferase system"/>
    <property type="evidence" value="ECO:0007669"/>
    <property type="project" value="InterPro"/>
</dbReference>
<evidence type="ECO:0000259" key="8">
    <source>
        <dbReference type="PROSITE" id="PS51372"/>
    </source>
</evidence>
<evidence type="ECO:0000313" key="10">
    <source>
        <dbReference type="Proteomes" id="UP000033103"/>
    </source>
</evidence>
<dbReference type="InterPro" id="IPR036634">
    <property type="entry name" value="PRD_sf"/>
</dbReference>
<dbReference type="STRING" id="187101.VC03_04845"/>
<evidence type="ECO:0000256" key="4">
    <source>
        <dbReference type="ARBA" id="ARBA00023159"/>
    </source>
</evidence>
<dbReference type="Gene3D" id="3.40.50.2300">
    <property type="match status" value="1"/>
</dbReference>
<feature type="domain" description="PTS EIIA type-2" evidence="6">
    <location>
        <begin position="541"/>
        <end position="681"/>
    </location>
</feature>
<dbReference type="InterPro" id="IPR036095">
    <property type="entry name" value="PTS_EIIB-like_sf"/>
</dbReference>
<dbReference type="InterPro" id="IPR002178">
    <property type="entry name" value="PTS_EIIA_type-2_dom"/>
</dbReference>
<dbReference type="Pfam" id="PF05043">
    <property type="entry name" value="Mga"/>
    <property type="match status" value="1"/>
</dbReference>
<keyword evidence="1" id="KW-0808">Transferase</keyword>
<dbReference type="KEGG" id="sns:VC03_04845"/>
<dbReference type="OrthoDB" id="83598at2"/>
<dbReference type="HOGENOM" id="CLU_013442_1_1_0"/>
<evidence type="ECO:0000256" key="3">
    <source>
        <dbReference type="ARBA" id="ARBA00023015"/>
    </source>
</evidence>
<protein>
    <recommendedName>
        <fullName evidence="11">PTS system EIIA component</fullName>
    </recommendedName>
</protein>
<reference evidence="9 10" key="1">
    <citation type="journal article" date="2012" name="BMC Genomics">
        <title>Genomic sequence analysis and characterization of Sneathia amnii sp. nov.</title>
        <authorList>
            <consortium name="Vaginal Microbiome Consortium (additional members)"/>
            <person name="Harwich M.D.Jr."/>
            <person name="Serrano M.G."/>
            <person name="Fettweis J.M."/>
            <person name="Alves J.M."/>
            <person name="Reimers M.A."/>
            <person name="Buck G.A."/>
            <person name="Jefferson K.K."/>
        </authorList>
    </citation>
    <scope>NUCLEOTIDE SEQUENCE [LARGE SCALE GENOMIC DNA]</scope>
    <source>
        <strain evidence="9 10">SN35</strain>
    </source>
</reference>
<evidence type="ECO:0000259" key="7">
    <source>
        <dbReference type="PROSITE" id="PS51099"/>
    </source>
</evidence>
<dbReference type="AlphaFoldDB" id="A0A0E3UU25"/>
<dbReference type="InterPro" id="IPR050661">
    <property type="entry name" value="BglG_antiterminators"/>
</dbReference>
<evidence type="ECO:0000259" key="6">
    <source>
        <dbReference type="PROSITE" id="PS51094"/>
    </source>
</evidence>
<keyword evidence="4" id="KW-0010">Activator</keyword>
<dbReference type="EMBL" id="CP011280">
    <property type="protein sequence ID" value="AKC95814.1"/>
    <property type="molecule type" value="Genomic_DNA"/>
</dbReference>
<gene>
    <name evidence="9" type="ORF">VC03_04845</name>
</gene>
<dbReference type="PATRIC" id="fig|1069640.6.peg.961"/>
<evidence type="ECO:0000256" key="2">
    <source>
        <dbReference type="ARBA" id="ARBA00022737"/>
    </source>
</evidence>
<dbReference type="InterPro" id="IPR007737">
    <property type="entry name" value="Mga_HTH"/>
</dbReference>
<dbReference type="Pfam" id="PF00874">
    <property type="entry name" value="PRD"/>
    <property type="match status" value="1"/>
</dbReference>
<dbReference type="PROSITE" id="PS51094">
    <property type="entry name" value="PTS_EIIA_TYPE_2"/>
    <property type="match status" value="1"/>
</dbReference>
<dbReference type="SUPFAM" id="SSF52794">
    <property type="entry name" value="PTS system IIB component-like"/>
    <property type="match status" value="1"/>
</dbReference>
<keyword evidence="3" id="KW-0805">Transcription regulation</keyword>
<dbReference type="GO" id="GO:0008982">
    <property type="term" value="F:protein-N(PI)-phosphohistidine-sugar phosphotransferase activity"/>
    <property type="evidence" value="ECO:0007669"/>
    <property type="project" value="InterPro"/>
</dbReference>
<sequence>MLTKRSIDLIYDISTEKYTLTELANKHHISDRMLRYDINEINEVFIKYFNDNIIEIKNSNVYLLIDPTTYNKYISQLPIEIYTLTSNEREYLIILDILLFNNKFKIQEICDTYLVSKSTTRQIIKNISYILSKYKLKLCVSSSINKGYTLVANELDIRKFLINHLQDKRQITENNPFMEKLIENKINKFSCATTIKQAKNEILNFLKEYDLNINDEAFMIVSYYLFLAKNRNYQGFHIKNESIDNRTFLYNTKEYNCVKQKINKVYFNENDILVITDFLIGLYNFNKNYSFFANWVLTEQLVFNILKKLSNEFNIDFTKDKILINELLHHIKPAIYRMKNNLKLSESIVDQVIKEYGETYFKVNKALEYLKDILNIELDADEISFITIMIQRSIKRNSKIKVSNYPKILIICGFGYSSSKLIAENLNENFYVNIVDTIPYNKLQNYKNISNIDLIITTIDITLNTHDILKVNTIFNEEDINKLSDYGLVKRNIKIPEKELLEFIENNRNLSKENLKIKIRENFKNYILEEIDENNYKNFYEFLNKNNTRFQLDINNLDELLNTINELMCSNGYTTPKYINSLKIQIKKYGSYIQIGKKTILPHGELNVDVLKTGFVLITLKNPINFFGEKISIIIALASKNVEEHRLAVLDINKYLKNNDFETKLEKIKNYIELIKFLKSLFVEGDSNENSRY</sequence>
<name>A0A0E3UU25_9FUSO</name>
<dbReference type="PANTHER" id="PTHR30185:SF18">
    <property type="entry name" value="TRANSCRIPTIONAL REGULATOR MTLR"/>
    <property type="match status" value="1"/>
</dbReference>
<dbReference type="Pfam" id="PF00359">
    <property type="entry name" value="PTS_EIIA_2"/>
    <property type="match status" value="1"/>
</dbReference>
<evidence type="ECO:0000313" key="9">
    <source>
        <dbReference type="EMBL" id="AKC95814.1"/>
    </source>
</evidence>
<accession>A0A0E3UU25</accession>
<dbReference type="PROSITE" id="PS51372">
    <property type="entry name" value="PRD_2"/>
    <property type="match status" value="1"/>
</dbReference>
<dbReference type="InterPro" id="IPR013011">
    <property type="entry name" value="PTS_EIIB_2"/>
</dbReference>
<dbReference type="Gene3D" id="1.10.1790.10">
    <property type="entry name" value="PRD domain"/>
    <property type="match status" value="1"/>
</dbReference>
<evidence type="ECO:0000256" key="5">
    <source>
        <dbReference type="ARBA" id="ARBA00023163"/>
    </source>
</evidence>
<dbReference type="Gene3D" id="3.40.930.10">
    <property type="entry name" value="Mannitol-specific EII, Chain A"/>
    <property type="match status" value="1"/>
</dbReference>
<dbReference type="PROSITE" id="PS51099">
    <property type="entry name" value="PTS_EIIB_TYPE_2"/>
    <property type="match status" value="1"/>
</dbReference>
<dbReference type="PANTHER" id="PTHR30185">
    <property type="entry name" value="CRYPTIC BETA-GLUCOSIDE BGL OPERON ANTITERMINATOR"/>
    <property type="match status" value="1"/>
</dbReference>
<dbReference type="Proteomes" id="UP000033103">
    <property type="component" value="Chromosome"/>
</dbReference>
<keyword evidence="10" id="KW-1185">Reference proteome</keyword>
<dbReference type="InterPro" id="IPR011608">
    <property type="entry name" value="PRD"/>
</dbReference>
<dbReference type="SUPFAM" id="SSF55804">
    <property type="entry name" value="Phoshotransferase/anion transport protein"/>
    <property type="match status" value="1"/>
</dbReference>
<feature type="domain" description="PTS EIIB type-2" evidence="7">
    <location>
        <begin position="406"/>
        <end position="495"/>
    </location>
</feature>
<proteinExistence type="predicted"/>
<feature type="domain" description="PRD" evidence="8">
    <location>
        <begin position="293"/>
        <end position="400"/>
    </location>
</feature>
<keyword evidence="2" id="KW-0677">Repeat</keyword>
<evidence type="ECO:0008006" key="11">
    <source>
        <dbReference type="Google" id="ProtNLM"/>
    </source>
</evidence>
<keyword evidence="5" id="KW-0804">Transcription</keyword>
<organism evidence="9 10">
    <name type="scientific">Sneathia vaginalis</name>
    <dbReference type="NCBI Taxonomy" id="187101"/>
    <lineage>
        <taxon>Bacteria</taxon>
        <taxon>Fusobacteriati</taxon>
        <taxon>Fusobacteriota</taxon>
        <taxon>Fusobacteriia</taxon>
        <taxon>Fusobacteriales</taxon>
        <taxon>Leptotrichiaceae</taxon>
        <taxon>Sneathia</taxon>
    </lineage>
</organism>